<protein>
    <submittedName>
        <fullName evidence="1">Uncharacterized protein</fullName>
    </submittedName>
</protein>
<accession>A0A6J5KPP6</accession>
<sequence>MENKETKMAYYIRIRKLDPVTSTIVQQVGNITINGCQAGTVLGVKGTGLYSYALEIAADPGEVVTCAGTSLVAFSTRL</sequence>
<name>A0A6J5KPP6_9CAUD</name>
<gene>
    <name evidence="1" type="ORF">UFOVP29_301</name>
</gene>
<organism evidence="1">
    <name type="scientific">uncultured Caudovirales phage</name>
    <dbReference type="NCBI Taxonomy" id="2100421"/>
    <lineage>
        <taxon>Viruses</taxon>
        <taxon>Duplodnaviria</taxon>
        <taxon>Heunggongvirae</taxon>
        <taxon>Uroviricota</taxon>
        <taxon>Caudoviricetes</taxon>
        <taxon>Peduoviridae</taxon>
        <taxon>Maltschvirus</taxon>
        <taxon>Maltschvirus maltsch</taxon>
    </lineage>
</organism>
<reference evidence="1" key="1">
    <citation type="submission" date="2020-04" db="EMBL/GenBank/DDBJ databases">
        <authorList>
            <person name="Chiriac C."/>
            <person name="Salcher M."/>
            <person name="Ghai R."/>
            <person name="Kavagutti S V."/>
        </authorList>
    </citation>
    <scope>NUCLEOTIDE SEQUENCE</scope>
</reference>
<evidence type="ECO:0000313" key="1">
    <source>
        <dbReference type="EMBL" id="CAB4123142.1"/>
    </source>
</evidence>
<dbReference type="EMBL" id="LR796167">
    <property type="protein sequence ID" value="CAB4123142.1"/>
    <property type="molecule type" value="Genomic_DNA"/>
</dbReference>
<proteinExistence type="predicted"/>